<reference evidence="1 2" key="1">
    <citation type="journal article" date="2019" name="Sci. Rep.">
        <title>Orb-weaving spider Araneus ventricosus genome elucidates the spidroin gene catalogue.</title>
        <authorList>
            <person name="Kono N."/>
            <person name="Nakamura H."/>
            <person name="Ohtoshi R."/>
            <person name="Moran D.A.P."/>
            <person name="Shinohara A."/>
            <person name="Yoshida Y."/>
            <person name="Fujiwara M."/>
            <person name="Mori M."/>
            <person name="Tomita M."/>
            <person name="Arakawa K."/>
        </authorList>
    </citation>
    <scope>NUCLEOTIDE SEQUENCE [LARGE SCALE GENOMIC DNA]</scope>
</reference>
<comment type="caution">
    <text evidence="1">The sequence shown here is derived from an EMBL/GenBank/DDBJ whole genome shotgun (WGS) entry which is preliminary data.</text>
</comment>
<dbReference type="AlphaFoldDB" id="A0A4Y2UDC3"/>
<keyword evidence="2" id="KW-1185">Reference proteome</keyword>
<organism evidence="1 2">
    <name type="scientific">Araneus ventricosus</name>
    <name type="common">Orbweaver spider</name>
    <name type="synonym">Epeira ventricosa</name>
    <dbReference type="NCBI Taxonomy" id="182803"/>
    <lineage>
        <taxon>Eukaryota</taxon>
        <taxon>Metazoa</taxon>
        <taxon>Ecdysozoa</taxon>
        <taxon>Arthropoda</taxon>
        <taxon>Chelicerata</taxon>
        <taxon>Arachnida</taxon>
        <taxon>Araneae</taxon>
        <taxon>Araneomorphae</taxon>
        <taxon>Entelegynae</taxon>
        <taxon>Araneoidea</taxon>
        <taxon>Araneidae</taxon>
        <taxon>Araneus</taxon>
    </lineage>
</organism>
<dbReference type="EMBL" id="BGPR01035257">
    <property type="protein sequence ID" value="GBO10001.1"/>
    <property type="molecule type" value="Genomic_DNA"/>
</dbReference>
<sequence length="121" mass="13801">MTVKPPKKLTESLVLMPSLFGWILSGSRLMTNIKFDKTSAIHNICSDKVTIQKGDKDVRAFWDLETLGIKASQEKEMSTLNKENTQLHNSYKVWMADVSLNYHGKKTGLSHQIIMMLLYNV</sequence>
<dbReference type="Proteomes" id="UP000499080">
    <property type="component" value="Unassembled WGS sequence"/>
</dbReference>
<evidence type="ECO:0000313" key="1">
    <source>
        <dbReference type="EMBL" id="GBO10001.1"/>
    </source>
</evidence>
<proteinExistence type="predicted"/>
<evidence type="ECO:0000313" key="2">
    <source>
        <dbReference type="Proteomes" id="UP000499080"/>
    </source>
</evidence>
<accession>A0A4Y2UDC3</accession>
<name>A0A4Y2UDC3_ARAVE</name>
<protein>
    <submittedName>
        <fullName evidence="1">Uncharacterized protein</fullName>
    </submittedName>
</protein>
<gene>
    <name evidence="1" type="ORF">AVEN_160176_1</name>
</gene>